<keyword evidence="6" id="KW-1185">Reference proteome</keyword>
<dbReference type="GO" id="GO:0003735">
    <property type="term" value="F:structural constituent of ribosome"/>
    <property type="evidence" value="ECO:0007669"/>
    <property type="project" value="InterPro"/>
</dbReference>
<protein>
    <submittedName>
        <fullName evidence="5">Uncharacterized protein</fullName>
    </submittedName>
</protein>
<dbReference type="Proteomes" id="UP001346149">
    <property type="component" value="Unassembled WGS sequence"/>
</dbReference>
<dbReference type="GO" id="GO:0006412">
    <property type="term" value="P:translation"/>
    <property type="evidence" value="ECO:0007669"/>
    <property type="project" value="InterPro"/>
</dbReference>
<feature type="compositionally biased region" description="Acidic residues" evidence="4">
    <location>
        <begin position="110"/>
        <end position="121"/>
    </location>
</feature>
<organism evidence="5 6">
    <name type="scientific">Trapa natans</name>
    <name type="common">Water chestnut</name>
    <dbReference type="NCBI Taxonomy" id="22666"/>
    <lineage>
        <taxon>Eukaryota</taxon>
        <taxon>Viridiplantae</taxon>
        <taxon>Streptophyta</taxon>
        <taxon>Embryophyta</taxon>
        <taxon>Tracheophyta</taxon>
        <taxon>Spermatophyta</taxon>
        <taxon>Magnoliopsida</taxon>
        <taxon>eudicotyledons</taxon>
        <taxon>Gunneridae</taxon>
        <taxon>Pentapetalae</taxon>
        <taxon>rosids</taxon>
        <taxon>malvids</taxon>
        <taxon>Myrtales</taxon>
        <taxon>Lythraceae</taxon>
        <taxon>Trapa</taxon>
    </lineage>
</organism>
<comment type="similarity">
    <text evidence="1">Belongs to the universal ribosomal protein uL4 family.</text>
</comment>
<dbReference type="AlphaFoldDB" id="A0AAN7LST3"/>
<proteinExistence type="inferred from homology"/>
<evidence type="ECO:0000256" key="3">
    <source>
        <dbReference type="ARBA" id="ARBA00023274"/>
    </source>
</evidence>
<comment type="caution">
    <text evidence="5">The sequence shown here is derived from an EMBL/GenBank/DDBJ whole genome shotgun (WGS) entry which is preliminary data.</text>
</comment>
<evidence type="ECO:0000313" key="6">
    <source>
        <dbReference type="Proteomes" id="UP001346149"/>
    </source>
</evidence>
<sequence>MKLQYALIPYHLLKIDRWRSYVCADEDLAPLALEGECESEEVCHGLHFAATESVLETPLVIEDSAECIEKVSVAIKVLKQIGVDADADKVKDIIGIRSGKVCLEAHQEGAEEGYSEEESIEELDHNAEAEQQQSVTLEKPKEKENSLGQHTIVE</sequence>
<name>A0AAN7LST3_TRANT</name>
<evidence type="ECO:0000256" key="1">
    <source>
        <dbReference type="ARBA" id="ARBA00010528"/>
    </source>
</evidence>
<accession>A0AAN7LST3</accession>
<keyword evidence="2" id="KW-0689">Ribosomal protein</keyword>
<evidence type="ECO:0000256" key="2">
    <source>
        <dbReference type="ARBA" id="ARBA00022980"/>
    </source>
</evidence>
<dbReference type="InterPro" id="IPR023574">
    <property type="entry name" value="Ribosomal_uL4_dom_sf"/>
</dbReference>
<dbReference type="EMBL" id="JAXQNO010000007">
    <property type="protein sequence ID" value="KAK4794848.1"/>
    <property type="molecule type" value="Genomic_DNA"/>
</dbReference>
<dbReference type="Gene3D" id="3.40.1370.10">
    <property type="match status" value="1"/>
</dbReference>
<evidence type="ECO:0000256" key="4">
    <source>
        <dbReference type="SAM" id="MobiDB-lite"/>
    </source>
</evidence>
<evidence type="ECO:0000313" key="5">
    <source>
        <dbReference type="EMBL" id="KAK4794848.1"/>
    </source>
</evidence>
<dbReference type="GO" id="GO:0005840">
    <property type="term" value="C:ribosome"/>
    <property type="evidence" value="ECO:0007669"/>
    <property type="project" value="UniProtKB-KW"/>
</dbReference>
<gene>
    <name evidence="5" type="ORF">SAY86_012842</name>
</gene>
<keyword evidence="3" id="KW-0687">Ribonucleoprotein</keyword>
<reference evidence="5 6" key="1">
    <citation type="journal article" date="2023" name="Hortic Res">
        <title>Pangenome of water caltrop reveals structural variations and asymmetric subgenome divergence after allopolyploidization.</title>
        <authorList>
            <person name="Zhang X."/>
            <person name="Chen Y."/>
            <person name="Wang L."/>
            <person name="Yuan Y."/>
            <person name="Fang M."/>
            <person name="Shi L."/>
            <person name="Lu R."/>
            <person name="Comes H.P."/>
            <person name="Ma Y."/>
            <person name="Chen Y."/>
            <person name="Huang G."/>
            <person name="Zhou Y."/>
            <person name="Zheng Z."/>
            <person name="Qiu Y."/>
        </authorList>
    </citation>
    <scope>NUCLEOTIDE SEQUENCE [LARGE SCALE GENOMIC DNA]</scope>
    <source>
        <strain evidence="5">F231</strain>
    </source>
</reference>
<dbReference type="GO" id="GO:1990904">
    <property type="term" value="C:ribonucleoprotein complex"/>
    <property type="evidence" value="ECO:0007669"/>
    <property type="project" value="UniProtKB-KW"/>
</dbReference>
<feature type="region of interest" description="Disordered" evidence="4">
    <location>
        <begin position="107"/>
        <end position="154"/>
    </location>
</feature>